<dbReference type="InterPro" id="IPR009091">
    <property type="entry name" value="RCC1/BLIP-II"/>
</dbReference>
<dbReference type="PANTHER" id="PTHR45982">
    <property type="entry name" value="REGULATOR OF CHROMOSOME CONDENSATION"/>
    <property type="match status" value="1"/>
</dbReference>
<dbReference type="Proteomes" id="UP000322225">
    <property type="component" value="Chromosome 1"/>
</dbReference>
<dbReference type="RefSeq" id="XP_031862673.1">
    <property type="nucleotide sequence ID" value="XM_032002866.1"/>
</dbReference>
<name>A0A5M6C8J5_9TREE</name>
<dbReference type="PROSITE" id="PS50012">
    <property type="entry name" value="RCC1_3"/>
    <property type="match status" value="2"/>
</dbReference>
<dbReference type="SUPFAM" id="SSF50985">
    <property type="entry name" value="RCC1/BLIP-II"/>
    <property type="match status" value="1"/>
</dbReference>
<feature type="region of interest" description="Disordered" evidence="1">
    <location>
        <begin position="665"/>
        <end position="693"/>
    </location>
</feature>
<dbReference type="KEGG" id="ksn:43586984"/>
<feature type="compositionally biased region" description="Low complexity" evidence="1">
    <location>
        <begin position="586"/>
        <end position="601"/>
    </location>
</feature>
<evidence type="ECO:0000256" key="1">
    <source>
        <dbReference type="SAM" id="MobiDB-lite"/>
    </source>
</evidence>
<dbReference type="GO" id="GO:0005737">
    <property type="term" value="C:cytoplasm"/>
    <property type="evidence" value="ECO:0007669"/>
    <property type="project" value="TreeGrafter"/>
</dbReference>
<dbReference type="InterPro" id="IPR036047">
    <property type="entry name" value="F-box-like_dom_sf"/>
</dbReference>
<dbReference type="EMBL" id="CP144051">
    <property type="protein sequence ID" value="WWD16048.1"/>
    <property type="molecule type" value="Genomic_DNA"/>
</dbReference>
<dbReference type="InterPro" id="IPR051553">
    <property type="entry name" value="Ran_GTPase-activating"/>
</dbReference>
<dbReference type="AlphaFoldDB" id="A0A5M6C8J5"/>
<dbReference type="GeneID" id="43586984"/>
<keyword evidence="3" id="KW-1185">Reference proteome</keyword>
<evidence type="ECO:0000313" key="3">
    <source>
        <dbReference type="Proteomes" id="UP000322225"/>
    </source>
</evidence>
<gene>
    <name evidence="2" type="ORF">CI109_100473</name>
</gene>
<dbReference type="Gene3D" id="2.130.10.30">
    <property type="entry name" value="Regulator of chromosome condensation 1/beta-lactamase-inhibitor protein II"/>
    <property type="match status" value="2"/>
</dbReference>
<evidence type="ECO:0000313" key="2">
    <source>
        <dbReference type="EMBL" id="WWD16048.1"/>
    </source>
</evidence>
<reference evidence="2" key="1">
    <citation type="submission" date="2017-08" db="EMBL/GenBank/DDBJ databases">
        <authorList>
            <person name="Cuomo C."/>
            <person name="Billmyre B."/>
            <person name="Heitman J."/>
        </authorList>
    </citation>
    <scope>NUCLEOTIDE SEQUENCE</scope>
    <source>
        <strain evidence="2">CBS 12478</strain>
    </source>
</reference>
<dbReference type="PANTHER" id="PTHR45982:SF3">
    <property type="entry name" value="F-BOX PROTEIN POF9"/>
    <property type="match status" value="1"/>
</dbReference>
<dbReference type="GO" id="GO:0005085">
    <property type="term" value="F:guanyl-nucleotide exchange factor activity"/>
    <property type="evidence" value="ECO:0007669"/>
    <property type="project" value="TreeGrafter"/>
</dbReference>
<accession>A0A5M6C8J5</accession>
<dbReference type="InterPro" id="IPR000408">
    <property type="entry name" value="Reg_chr_condens"/>
</dbReference>
<dbReference type="SUPFAM" id="SSF81383">
    <property type="entry name" value="F-box domain"/>
    <property type="match status" value="1"/>
</dbReference>
<feature type="region of interest" description="Disordered" evidence="1">
    <location>
        <begin position="574"/>
        <end position="604"/>
    </location>
</feature>
<dbReference type="OrthoDB" id="61110at2759"/>
<sequence length="693" mass="74449">MVQPTLTDVPSEVVLEYLLPVLPVKDIAALSGVNRHLHALTSDPTFWRLKTTSDFSFSPSSLPPSPSSSWWTRVYLGLLHPRAFVWGSSDHGRLGGAELGRGVRRFGRFVDSPAEMMIGGSDGRTFPETLRDSLRTVVSGGGGGAMVGSGRDDEGKGTAGVVELQAGGWSFTARCSDGSVWVWGQLDGTIIRFRAPSWEDKNCQCPEPTKIPLPCRAEAISAGRRHLLVLDADNLIWELTAWGKAYHHTAPALTAPSSHGTTRNPPHIAQLSTGWDHSAALASDGSIHVWFPFSQAYEAGLTPDDRLNGPIGVFTDSDGDEDSSRALRWGTVGNDVVVTLPEIPERPVLDTHDDDWTDLGGEVVTGAVKGPKMRKELEDEWKDYESTRTAKDLAEGQKVVRIAGGLEFLIALRKNGEVWHTRVKERHPITWQFLPYFSSPNITHITAQFESITTYATPTAHSSASAVYHSRLPHFSESFGETLQPDLLPALQDKGVIQVALGDYHYAALTSRGEMYTWGQGGSGQLGLGGFGGGRKDEPTRVVFKSEGDDDGQREGEEDFVFAITAGGWHTGALILGDPKRKRPKTTTGRTASTTTTTSTGLNLSYADTGNSGGHSFMPGAFPSGTTERRGGTIPAGSVTLPRGGIRTMPFFRVGFAGRGAAVSGRGRGGAQSQGQAHGHGVVEDGEVAADQW</sequence>
<organism evidence="2 3">
    <name type="scientific">Kwoniella shandongensis</name>
    <dbReference type="NCBI Taxonomy" id="1734106"/>
    <lineage>
        <taxon>Eukaryota</taxon>
        <taxon>Fungi</taxon>
        <taxon>Dikarya</taxon>
        <taxon>Basidiomycota</taxon>
        <taxon>Agaricomycotina</taxon>
        <taxon>Tremellomycetes</taxon>
        <taxon>Tremellales</taxon>
        <taxon>Cryptococcaceae</taxon>
        <taxon>Kwoniella</taxon>
    </lineage>
</organism>
<proteinExistence type="predicted"/>
<dbReference type="Pfam" id="PF13540">
    <property type="entry name" value="RCC1_2"/>
    <property type="match status" value="1"/>
</dbReference>
<feature type="compositionally biased region" description="Acidic residues" evidence="1">
    <location>
        <begin position="684"/>
        <end position="693"/>
    </location>
</feature>
<reference evidence="2" key="2">
    <citation type="submission" date="2024-01" db="EMBL/GenBank/DDBJ databases">
        <title>Comparative genomics of Cryptococcus and Kwoniella reveals pathogenesis evolution and contrasting modes of karyotype evolution via chromosome fusion or intercentromeric recombination.</title>
        <authorList>
            <person name="Coelho M.A."/>
            <person name="David-Palma M."/>
            <person name="Shea T."/>
            <person name="Bowers K."/>
            <person name="McGinley-Smith S."/>
            <person name="Mohammad A.W."/>
            <person name="Gnirke A."/>
            <person name="Yurkov A.M."/>
            <person name="Nowrousian M."/>
            <person name="Sun S."/>
            <person name="Cuomo C.A."/>
            <person name="Heitman J."/>
        </authorList>
    </citation>
    <scope>NUCLEOTIDE SEQUENCE</scope>
    <source>
        <strain evidence="2">CBS 12478</strain>
    </source>
</reference>
<protein>
    <submittedName>
        <fullName evidence="2">Uncharacterized protein</fullName>
    </submittedName>
</protein>